<comment type="cofactor">
    <cofactor evidence="1 3">
        <name>pyridoxal 5'-phosphate</name>
        <dbReference type="ChEBI" id="CHEBI:597326"/>
    </cofactor>
</comment>
<dbReference type="Gene3D" id="3.90.1150.10">
    <property type="entry name" value="Aspartate Aminotransferase, domain 1"/>
    <property type="match status" value="1"/>
</dbReference>
<dbReference type="OrthoDB" id="2934196at2759"/>
<dbReference type="GO" id="GO:0005737">
    <property type="term" value="C:cytoplasm"/>
    <property type="evidence" value="ECO:0007669"/>
    <property type="project" value="TreeGrafter"/>
</dbReference>
<dbReference type="InterPro" id="IPR015424">
    <property type="entry name" value="PyrdxlP-dep_Trfase"/>
</dbReference>
<dbReference type="HOGENOM" id="CLU_016922_8_3_1"/>
<dbReference type="GO" id="GO:0055129">
    <property type="term" value="P:L-proline biosynthetic process"/>
    <property type="evidence" value="ECO:0007669"/>
    <property type="project" value="UniProtKB-UniPathway"/>
</dbReference>
<dbReference type="SUPFAM" id="SSF53383">
    <property type="entry name" value="PLP-dependent transferases"/>
    <property type="match status" value="1"/>
</dbReference>
<keyword evidence="5" id="KW-1185">Reference proteome</keyword>
<comment type="catalytic activity">
    <reaction evidence="3">
        <text>a 2-oxocarboxylate + L-ornithine = L-glutamate 5-semialdehyde + an L-alpha-amino acid</text>
        <dbReference type="Rhea" id="RHEA:13877"/>
        <dbReference type="ChEBI" id="CHEBI:35179"/>
        <dbReference type="ChEBI" id="CHEBI:46911"/>
        <dbReference type="ChEBI" id="CHEBI:58066"/>
        <dbReference type="ChEBI" id="CHEBI:59869"/>
        <dbReference type="EC" id="2.6.1.13"/>
    </reaction>
</comment>
<dbReference type="GO" id="GO:0010121">
    <property type="term" value="P:L-arginine catabolic process to proline via ornithine"/>
    <property type="evidence" value="ECO:0007669"/>
    <property type="project" value="TreeGrafter"/>
</dbReference>
<gene>
    <name evidence="4" type="ORF">SCLCIDRAFT_1225081</name>
</gene>
<organism evidence="4 5">
    <name type="scientific">Scleroderma citrinum Foug A</name>
    <dbReference type="NCBI Taxonomy" id="1036808"/>
    <lineage>
        <taxon>Eukaryota</taxon>
        <taxon>Fungi</taxon>
        <taxon>Dikarya</taxon>
        <taxon>Basidiomycota</taxon>
        <taxon>Agaricomycotina</taxon>
        <taxon>Agaricomycetes</taxon>
        <taxon>Agaricomycetidae</taxon>
        <taxon>Boletales</taxon>
        <taxon>Sclerodermatineae</taxon>
        <taxon>Sclerodermataceae</taxon>
        <taxon>Scleroderma</taxon>
    </lineage>
</organism>
<dbReference type="GO" id="GO:0019544">
    <property type="term" value="P:L-arginine catabolic process to L-glutamate"/>
    <property type="evidence" value="ECO:0007669"/>
    <property type="project" value="TreeGrafter"/>
</dbReference>
<dbReference type="EC" id="2.6.1.13" evidence="3"/>
<evidence type="ECO:0000313" key="4">
    <source>
        <dbReference type="EMBL" id="KIM50820.1"/>
    </source>
</evidence>
<keyword evidence="3" id="KW-0663">Pyridoxal phosphate</keyword>
<evidence type="ECO:0000256" key="1">
    <source>
        <dbReference type="ARBA" id="ARBA00001933"/>
    </source>
</evidence>
<comment type="pathway">
    <text evidence="3">Amino-acid biosynthesis; L-proline biosynthesis; L-glutamate 5-semialdehyde from L-ornithine: step 1/1.</text>
</comment>
<accession>A0A0C3CQF3</accession>
<evidence type="ECO:0000313" key="5">
    <source>
        <dbReference type="Proteomes" id="UP000053989"/>
    </source>
</evidence>
<dbReference type="InParanoid" id="A0A0C3CQF3"/>
<dbReference type="InterPro" id="IPR015422">
    <property type="entry name" value="PyrdxlP-dep_Trfase_small"/>
</dbReference>
<dbReference type="EMBL" id="KN822323">
    <property type="protein sequence ID" value="KIM50820.1"/>
    <property type="molecule type" value="Genomic_DNA"/>
</dbReference>
<dbReference type="AlphaFoldDB" id="A0A0C3CQF3"/>
<dbReference type="Pfam" id="PF00202">
    <property type="entry name" value="Aminotran_3"/>
    <property type="match status" value="1"/>
</dbReference>
<keyword evidence="3" id="KW-0808">Transferase</keyword>
<name>A0A0C3CQF3_9AGAM</name>
<protein>
    <recommendedName>
        <fullName evidence="3">Ornithine aminotransferase</fullName>
        <ecNumber evidence="3">2.6.1.13</ecNumber>
    </recommendedName>
</protein>
<dbReference type="GO" id="GO:0004587">
    <property type="term" value="F:ornithine aminotransferase activity"/>
    <property type="evidence" value="ECO:0007669"/>
    <property type="project" value="UniProtKB-EC"/>
</dbReference>
<evidence type="ECO:0000256" key="3">
    <source>
        <dbReference type="RuleBase" id="RU365036"/>
    </source>
</evidence>
<dbReference type="GO" id="GO:0030170">
    <property type="term" value="F:pyridoxal phosphate binding"/>
    <property type="evidence" value="ECO:0007669"/>
    <property type="project" value="InterPro"/>
</dbReference>
<dbReference type="InterPro" id="IPR005814">
    <property type="entry name" value="Aminotrans_3"/>
</dbReference>
<sequence length="130" mass="14352">MTALRVLVDEKLSERAETLGEIFHSEIAALKSPLVQQVHGRGLLNAIVIDEASSARGRTAWQFCLLLKSRSVLAKPTHVNIVRFALPLVISEDLRKAVNMIAKCLSDLDRLDDIPGEVESEKGHKDVLTN</sequence>
<keyword evidence="3" id="KW-0032">Aminotransferase</keyword>
<dbReference type="GO" id="GO:0042802">
    <property type="term" value="F:identical protein binding"/>
    <property type="evidence" value="ECO:0007669"/>
    <property type="project" value="TreeGrafter"/>
</dbReference>
<dbReference type="UniPathway" id="UPA00098">
    <property type="reaction ID" value="UER00358"/>
</dbReference>
<comment type="similarity">
    <text evidence="2 3">Belongs to the class-III pyridoxal-phosphate-dependent aminotransferase family.</text>
</comment>
<dbReference type="PANTHER" id="PTHR11986:SF18">
    <property type="entry name" value="ORNITHINE AMINOTRANSFERASE, MITOCHONDRIAL"/>
    <property type="match status" value="1"/>
</dbReference>
<dbReference type="InterPro" id="IPR050103">
    <property type="entry name" value="Class-III_PLP-dep_AT"/>
</dbReference>
<dbReference type="PANTHER" id="PTHR11986">
    <property type="entry name" value="AMINOTRANSFERASE CLASS III"/>
    <property type="match status" value="1"/>
</dbReference>
<reference evidence="4 5" key="1">
    <citation type="submission" date="2014-04" db="EMBL/GenBank/DDBJ databases">
        <authorList>
            <consortium name="DOE Joint Genome Institute"/>
            <person name="Kuo A."/>
            <person name="Kohler A."/>
            <person name="Nagy L.G."/>
            <person name="Floudas D."/>
            <person name="Copeland A."/>
            <person name="Barry K.W."/>
            <person name="Cichocki N."/>
            <person name="Veneault-Fourrey C."/>
            <person name="LaButti K."/>
            <person name="Lindquist E.A."/>
            <person name="Lipzen A."/>
            <person name="Lundell T."/>
            <person name="Morin E."/>
            <person name="Murat C."/>
            <person name="Sun H."/>
            <person name="Tunlid A."/>
            <person name="Henrissat B."/>
            <person name="Grigoriev I.V."/>
            <person name="Hibbett D.S."/>
            <person name="Martin F."/>
            <person name="Nordberg H.P."/>
            <person name="Cantor M.N."/>
            <person name="Hua S.X."/>
        </authorList>
    </citation>
    <scope>NUCLEOTIDE SEQUENCE [LARGE SCALE GENOMIC DNA]</scope>
    <source>
        <strain evidence="4 5">Foug A</strain>
    </source>
</reference>
<proteinExistence type="inferred from homology"/>
<dbReference type="FunFam" id="3.90.1150.10:FF:000152">
    <property type="entry name" value="Ornithine aminotransferase"/>
    <property type="match status" value="1"/>
</dbReference>
<dbReference type="STRING" id="1036808.A0A0C3CQF3"/>
<reference evidence="5" key="2">
    <citation type="submission" date="2015-01" db="EMBL/GenBank/DDBJ databases">
        <title>Evolutionary Origins and Diversification of the Mycorrhizal Mutualists.</title>
        <authorList>
            <consortium name="DOE Joint Genome Institute"/>
            <consortium name="Mycorrhizal Genomics Consortium"/>
            <person name="Kohler A."/>
            <person name="Kuo A."/>
            <person name="Nagy L.G."/>
            <person name="Floudas D."/>
            <person name="Copeland A."/>
            <person name="Barry K.W."/>
            <person name="Cichocki N."/>
            <person name="Veneault-Fourrey C."/>
            <person name="LaButti K."/>
            <person name="Lindquist E.A."/>
            <person name="Lipzen A."/>
            <person name="Lundell T."/>
            <person name="Morin E."/>
            <person name="Murat C."/>
            <person name="Riley R."/>
            <person name="Ohm R."/>
            <person name="Sun H."/>
            <person name="Tunlid A."/>
            <person name="Henrissat B."/>
            <person name="Grigoriev I.V."/>
            <person name="Hibbett D.S."/>
            <person name="Martin F."/>
        </authorList>
    </citation>
    <scope>NUCLEOTIDE SEQUENCE [LARGE SCALE GENOMIC DNA]</scope>
    <source>
        <strain evidence="5">Foug A</strain>
    </source>
</reference>
<dbReference type="Proteomes" id="UP000053989">
    <property type="component" value="Unassembled WGS sequence"/>
</dbReference>
<evidence type="ECO:0000256" key="2">
    <source>
        <dbReference type="ARBA" id="ARBA00008954"/>
    </source>
</evidence>